<dbReference type="AlphaFoldDB" id="A0A6C1BYT8"/>
<reference evidence="3 4" key="1">
    <citation type="submission" date="2018-10" db="EMBL/GenBank/DDBJ databases">
        <title>Isolation of pseudouridimycin from Streptomyces albus DSM 40763.</title>
        <authorList>
            <person name="Rosenqvist P."/>
            <person name="Metsae-Ketelae M."/>
            <person name="Virta P."/>
        </authorList>
    </citation>
    <scope>NUCLEOTIDE SEQUENCE [LARGE SCALE GENOMIC DNA]</scope>
    <source>
        <strain evidence="3 4">DSM 40763</strain>
    </source>
</reference>
<dbReference type="EMBL" id="RCIY01000002">
    <property type="protein sequence ID" value="TGG89575.1"/>
    <property type="molecule type" value="Genomic_DNA"/>
</dbReference>
<dbReference type="PANTHER" id="PTHR41775:SF1">
    <property type="entry name" value="PEPTIDASE M6-LIKE DOMAIN-CONTAINING PROTEIN"/>
    <property type="match status" value="1"/>
</dbReference>
<evidence type="ECO:0000256" key="1">
    <source>
        <dbReference type="SAM" id="MobiDB-lite"/>
    </source>
</evidence>
<evidence type="ECO:0000313" key="3">
    <source>
        <dbReference type="EMBL" id="TGG89575.1"/>
    </source>
</evidence>
<feature type="transmembrane region" description="Helical" evidence="2">
    <location>
        <begin position="56"/>
        <end position="77"/>
    </location>
</feature>
<evidence type="ECO:0000256" key="2">
    <source>
        <dbReference type="SAM" id="Phobius"/>
    </source>
</evidence>
<sequence>MTPRRTPKHPARRSRPGQDGSGISGGPPGGPGIPRRRSADDPQDRPPRRRPARHRAMALATALATACLCLAPVPAAAAEGITGPCAIAPGDGTDEGPLAPGYVRPWGHKRALMLMVDFPDLPAATPARERARFFSGYGDRYLDRASFGQYRLETSPSADWIRMPRPWSSYGITRGIPTSLMRGYVQDALEAAHRQGTDVHGADLVFVVADSNVPAAPTVSQAHTFDGLEAGGTRVHGAALIFGRAADSALWQRGNFVHEANHLYGLPDLYNVAENASVEYAGGWDTMSMAGISDLLGWHKWKFGWLDRSRVGCVTSAGTTEHTLAPLSSRDAAITVVRTGTHRAIVAETRTRSGLDRDICAEGVLLYTVDSRTPTGEGPVRVVDARPHSGGGPACADRLPAELAELSDAPFTPGRGHTFRDGVRITVTGEAGDGYRIRVHVPREPGR</sequence>
<feature type="region of interest" description="Disordered" evidence="1">
    <location>
        <begin position="1"/>
        <end position="55"/>
    </location>
</feature>
<evidence type="ECO:0000313" key="4">
    <source>
        <dbReference type="Proteomes" id="UP000298111"/>
    </source>
</evidence>
<comment type="caution">
    <text evidence="3">The sequence shown here is derived from an EMBL/GenBank/DDBJ whole genome shotgun (WGS) entry which is preliminary data.</text>
</comment>
<feature type="compositionally biased region" description="Basic and acidic residues" evidence="1">
    <location>
        <begin position="37"/>
        <end position="46"/>
    </location>
</feature>
<dbReference type="PANTHER" id="PTHR41775">
    <property type="entry name" value="SECRETED PROTEIN-RELATED"/>
    <property type="match status" value="1"/>
</dbReference>
<keyword evidence="2" id="KW-1133">Transmembrane helix</keyword>
<gene>
    <name evidence="3" type="ORF">D8771_01345</name>
</gene>
<name>A0A6C1BYT8_9ACTN</name>
<dbReference type="Proteomes" id="UP000298111">
    <property type="component" value="Unassembled WGS sequence"/>
</dbReference>
<keyword evidence="2" id="KW-0812">Transmembrane</keyword>
<accession>A0A6C1BYT8</accession>
<organism evidence="3 4">
    <name type="scientific">Streptomyces albus</name>
    <dbReference type="NCBI Taxonomy" id="1888"/>
    <lineage>
        <taxon>Bacteria</taxon>
        <taxon>Bacillati</taxon>
        <taxon>Actinomycetota</taxon>
        <taxon>Actinomycetes</taxon>
        <taxon>Kitasatosporales</taxon>
        <taxon>Streptomycetaceae</taxon>
        <taxon>Streptomyces</taxon>
    </lineage>
</organism>
<proteinExistence type="predicted"/>
<keyword evidence="2" id="KW-0472">Membrane</keyword>
<dbReference type="RefSeq" id="WP_016468444.1">
    <property type="nucleotide sequence ID" value="NZ_CP048875.1"/>
</dbReference>
<protein>
    <submittedName>
        <fullName evidence="3">Peptidase M6</fullName>
    </submittedName>
</protein>
<dbReference type="GeneID" id="75184216"/>
<feature type="compositionally biased region" description="Basic residues" evidence="1">
    <location>
        <begin position="1"/>
        <end position="15"/>
    </location>
</feature>